<gene>
    <name evidence="3" type="ORF">HRG_09201</name>
</gene>
<evidence type="ECO:0000313" key="3">
    <source>
        <dbReference type="EMBL" id="KAH0959419.1"/>
    </source>
</evidence>
<sequence length="371" mass="40803">MPAAQLAVDDAVLVNDVPMQGKGSYRSHAALQHEAMLKTLPLLQRAAREAAASGDGLPSGSDQQFTIVEYGSAHGNNSIEPLEAMLPLTQSDQVQLLLSDRPENDFNTLSATVSAWADALDPARFPSSVFLGLIPRSFYRPLVPPRSVNLGFSLCCLHHLDRLPAAAHDDEMKRLCRAQAHDDLCLFLRLRASEVVRGGSLVLTFVGRDASGRDNYAGPVDACRKAMVQMIEDGVIPASVAAAFRIPTYDRSLDDVWGCLDELRGVWEAREVQADAVLHPAIKDLARHTRHGEDNAASQQYSDVVIDWLMAVCSGYFLKAVRVGGADDAYTEAGASQLLSEWARRTKRIFLKDHRDEPVFCSFIRMLLHRL</sequence>
<keyword evidence="4" id="KW-1185">Reference proteome</keyword>
<dbReference type="AlphaFoldDB" id="A0A9P8SEV2"/>
<dbReference type="GO" id="GO:0046872">
    <property type="term" value="F:metal ion binding"/>
    <property type="evidence" value="ECO:0007669"/>
    <property type="project" value="UniProtKB-KW"/>
</dbReference>
<dbReference type="Gene3D" id="3.40.50.150">
    <property type="entry name" value="Vaccinia Virus protein VP39"/>
    <property type="match status" value="1"/>
</dbReference>
<protein>
    <submittedName>
        <fullName evidence="3">SAM dependent carboxyl methyltransferase domain-containing protein</fullName>
    </submittedName>
</protein>
<organism evidence="3 4">
    <name type="scientific">Hirsutella rhossiliensis</name>
    <dbReference type="NCBI Taxonomy" id="111463"/>
    <lineage>
        <taxon>Eukaryota</taxon>
        <taxon>Fungi</taxon>
        <taxon>Dikarya</taxon>
        <taxon>Ascomycota</taxon>
        <taxon>Pezizomycotina</taxon>
        <taxon>Sordariomycetes</taxon>
        <taxon>Hypocreomycetidae</taxon>
        <taxon>Hypocreales</taxon>
        <taxon>Ophiocordycipitaceae</taxon>
        <taxon>Hirsutella</taxon>
    </lineage>
</organism>
<dbReference type="InterPro" id="IPR042086">
    <property type="entry name" value="MeTrfase_capping"/>
</dbReference>
<comment type="caution">
    <text evidence="3">The sequence shown here is derived from an EMBL/GenBank/DDBJ whole genome shotgun (WGS) entry which is preliminary data.</text>
</comment>
<dbReference type="Gene3D" id="1.10.1200.270">
    <property type="entry name" value="Methyltransferase, alpha-helical capping domain"/>
    <property type="match status" value="1"/>
</dbReference>
<dbReference type="EMBL" id="JAIZPD010000012">
    <property type="protein sequence ID" value="KAH0959419.1"/>
    <property type="molecule type" value="Genomic_DNA"/>
</dbReference>
<dbReference type="GeneID" id="68358330"/>
<keyword evidence="3" id="KW-0489">Methyltransferase</keyword>
<accession>A0A9P8SEV2</accession>
<dbReference type="Proteomes" id="UP000824596">
    <property type="component" value="Unassembled WGS sequence"/>
</dbReference>
<keyword evidence="2" id="KW-0460">Magnesium</keyword>
<name>A0A9P8SEV2_9HYPO</name>
<evidence type="ECO:0000256" key="2">
    <source>
        <dbReference type="ARBA" id="ARBA00022842"/>
    </source>
</evidence>
<dbReference type="Pfam" id="PF03492">
    <property type="entry name" value="Methyltransf_7"/>
    <property type="match status" value="1"/>
</dbReference>
<evidence type="ECO:0000256" key="1">
    <source>
        <dbReference type="ARBA" id="ARBA00022723"/>
    </source>
</evidence>
<reference evidence="3" key="1">
    <citation type="submission" date="2021-09" db="EMBL/GenBank/DDBJ databases">
        <title>A high-quality genome of the endoparasitic fungus Hirsutella rhossiliensis with a comparison of Hirsutella genomes reveals transposable elements contributing to genome size variation.</title>
        <authorList>
            <person name="Lin R."/>
            <person name="Jiao Y."/>
            <person name="Sun X."/>
            <person name="Ling J."/>
            <person name="Xie B."/>
            <person name="Cheng X."/>
        </authorList>
    </citation>
    <scope>NUCLEOTIDE SEQUENCE</scope>
    <source>
        <strain evidence="3">HR02</strain>
    </source>
</reference>
<dbReference type="GO" id="GO:0008168">
    <property type="term" value="F:methyltransferase activity"/>
    <property type="evidence" value="ECO:0007669"/>
    <property type="project" value="UniProtKB-KW"/>
</dbReference>
<keyword evidence="1" id="KW-0479">Metal-binding</keyword>
<dbReference type="InterPro" id="IPR005299">
    <property type="entry name" value="MeTrfase_7"/>
</dbReference>
<keyword evidence="3" id="KW-0808">Transferase</keyword>
<dbReference type="GO" id="GO:0032259">
    <property type="term" value="P:methylation"/>
    <property type="evidence" value="ECO:0007669"/>
    <property type="project" value="UniProtKB-KW"/>
</dbReference>
<dbReference type="OrthoDB" id="1523883at2759"/>
<dbReference type="SUPFAM" id="SSF53335">
    <property type="entry name" value="S-adenosyl-L-methionine-dependent methyltransferases"/>
    <property type="match status" value="1"/>
</dbReference>
<proteinExistence type="predicted"/>
<dbReference type="PANTHER" id="PTHR31009">
    <property type="entry name" value="S-ADENOSYL-L-METHIONINE:CARBOXYL METHYLTRANSFERASE FAMILY PROTEIN"/>
    <property type="match status" value="1"/>
</dbReference>
<dbReference type="RefSeq" id="XP_044716932.1">
    <property type="nucleotide sequence ID" value="XM_044867672.1"/>
</dbReference>
<evidence type="ECO:0000313" key="4">
    <source>
        <dbReference type="Proteomes" id="UP000824596"/>
    </source>
</evidence>
<dbReference type="InterPro" id="IPR029063">
    <property type="entry name" value="SAM-dependent_MTases_sf"/>
</dbReference>